<protein>
    <submittedName>
        <fullName evidence="5">Uncharacterized protein</fullName>
    </submittedName>
</protein>
<dbReference type="InterPro" id="IPR056230">
    <property type="entry name" value="TMEM62_C"/>
</dbReference>
<keyword evidence="1" id="KW-0812">Transmembrane</keyword>
<keyword evidence="1" id="KW-0472">Membrane</keyword>
<evidence type="ECO:0000256" key="1">
    <source>
        <dbReference type="SAM" id="Phobius"/>
    </source>
</evidence>
<reference evidence="5" key="1">
    <citation type="journal article" date="2014" name="Genome Announc.">
        <title>De novo whole-genome sequence and genome annotation of Lichtheimia ramosa.</title>
        <authorList>
            <person name="Linde J."/>
            <person name="Schwartze V."/>
            <person name="Binder U."/>
            <person name="Lass-Florl C."/>
            <person name="Voigt K."/>
            <person name="Horn F."/>
        </authorList>
    </citation>
    <scope>NUCLEOTIDE SEQUENCE</scope>
    <source>
        <strain evidence="5">JMRC FSU:6197</strain>
    </source>
</reference>
<dbReference type="GO" id="GO:0016787">
    <property type="term" value="F:hydrolase activity"/>
    <property type="evidence" value="ECO:0007669"/>
    <property type="project" value="InterPro"/>
</dbReference>
<dbReference type="SUPFAM" id="SSF56300">
    <property type="entry name" value="Metallo-dependent phosphatases"/>
    <property type="match status" value="1"/>
</dbReference>
<feature type="transmembrane region" description="Helical" evidence="1">
    <location>
        <begin position="691"/>
        <end position="712"/>
    </location>
</feature>
<dbReference type="Gene3D" id="3.60.21.10">
    <property type="match status" value="1"/>
</dbReference>
<feature type="domain" description="TMEM62 C-terminal" evidence="4">
    <location>
        <begin position="544"/>
        <end position="657"/>
    </location>
</feature>
<accession>A0A077WQ96</accession>
<feature type="transmembrane region" description="Helical" evidence="1">
    <location>
        <begin position="563"/>
        <end position="581"/>
    </location>
</feature>
<dbReference type="InterPro" id="IPR056229">
    <property type="entry name" value="Ig_TMM62"/>
</dbReference>
<dbReference type="AlphaFoldDB" id="A0A077WQ96"/>
<dbReference type="InterPro" id="IPR004843">
    <property type="entry name" value="Calcineurin-like_PHP"/>
</dbReference>
<name>A0A077WQ96_9FUNG</name>
<sequence>MKLSASIWACIIVLFIAGWRSIQLYRSSTAVLSPNASVDATTLQSEIHPPRRYRKDIDEDDIMNEKPAKLFYFVQISDLHLSKFRSHGYTNHFLHFLQSILPTINPEFVVVTGDLTDAKDAKAIKTGQYKEEWEMYKEAVQQGSLGIPWYDMKGNHDSFNLASNNASTNLYGDYGKSADLLENEGIYSWDIIKPFGKYRFVVADATPKRGPARPLNFFGYLTSTAMDKLEEAILTPELYNHTFMFSHYPTTTMVFGETAQGHSYKDLSHRLSVYFCGHLHRLVAGLGDALKRYNYGTDHLELELADMKDHGAFRIVAVDHDMISFIDAELPVDQIQDDDRVLQLPADKRVPWPKPVPMAPVILITNPKDARYLLADKEPYHLPKRSTHIRFLVFSNADPSQLRVRIMVDEKRHPFPAKFVGTKELPLWISEWEPNDFDDMESHMIRIEATFGDLTGEATTMFRMDSMRLSIAGGFGEWLIGAHMSYLLRTLSLIGIFIMVLLILGPPLYRDIWNKDQGRIAHILLCKIHEIDQYPTCGPFDFVQRQVLLWLLRFMQLGHDQPAIWYTTFYYLMILLMLPWFQAEFIPSGTTDAERYGLFYMWGLAFGKEWIPLADSWKYAFTQLFFDLGIFLMLFAWRATEAVDIHCRGSSKGRQQKRQLNEHAWFKGLEVLYWLWRMSQLVTLGSFYGGLYPTLIMNVWTWWLLFVGAMLLQGKGGLFFKKRQRIPIVVPGCAGCSRDAS</sequence>
<evidence type="ECO:0000259" key="3">
    <source>
        <dbReference type="Pfam" id="PF24384"/>
    </source>
</evidence>
<feature type="domain" description="TMEM62 Ig-like" evidence="3">
    <location>
        <begin position="358"/>
        <end position="460"/>
    </location>
</feature>
<gene>
    <name evidence="5" type="ORF">LRAMOSA02423</name>
</gene>
<feature type="transmembrane region" description="Helical" evidence="1">
    <location>
        <begin position="619"/>
        <end position="639"/>
    </location>
</feature>
<dbReference type="PANTHER" id="PTHR14795">
    <property type="entry name" value="HELICASE RELATED"/>
    <property type="match status" value="1"/>
</dbReference>
<evidence type="ECO:0000313" key="5">
    <source>
        <dbReference type="EMBL" id="CDS09746.1"/>
    </source>
</evidence>
<evidence type="ECO:0000259" key="4">
    <source>
        <dbReference type="Pfam" id="PF24394"/>
    </source>
</evidence>
<evidence type="ECO:0000259" key="2">
    <source>
        <dbReference type="Pfam" id="PF00149"/>
    </source>
</evidence>
<dbReference type="Pfam" id="PF00149">
    <property type="entry name" value="Metallophos"/>
    <property type="match status" value="1"/>
</dbReference>
<dbReference type="InterPro" id="IPR029052">
    <property type="entry name" value="Metallo-depent_PP-like"/>
</dbReference>
<feature type="domain" description="Calcineurin-like phosphoesterase" evidence="2">
    <location>
        <begin position="73"/>
        <end position="281"/>
    </location>
</feature>
<proteinExistence type="predicted"/>
<organism evidence="5">
    <name type="scientific">Lichtheimia ramosa</name>
    <dbReference type="NCBI Taxonomy" id="688394"/>
    <lineage>
        <taxon>Eukaryota</taxon>
        <taxon>Fungi</taxon>
        <taxon>Fungi incertae sedis</taxon>
        <taxon>Mucoromycota</taxon>
        <taxon>Mucoromycotina</taxon>
        <taxon>Mucoromycetes</taxon>
        <taxon>Mucorales</taxon>
        <taxon>Lichtheimiaceae</taxon>
        <taxon>Lichtheimia</taxon>
    </lineage>
</organism>
<dbReference type="Pfam" id="PF24384">
    <property type="entry name" value="Ig_TMM62"/>
    <property type="match status" value="1"/>
</dbReference>
<dbReference type="Pfam" id="PF24394">
    <property type="entry name" value="TMEM62_C"/>
    <property type="match status" value="1"/>
</dbReference>
<feature type="transmembrane region" description="Helical" evidence="1">
    <location>
        <begin position="486"/>
        <end position="509"/>
    </location>
</feature>
<dbReference type="OrthoDB" id="45365at2759"/>
<keyword evidence="1" id="KW-1133">Transmembrane helix</keyword>
<dbReference type="PANTHER" id="PTHR14795:SF0">
    <property type="entry name" value="TRANSMEMBRANE PROTEIN 62"/>
    <property type="match status" value="1"/>
</dbReference>
<dbReference type="EMBL" id="LK023335">
    <property type="protein sequence ID" value="CDS09746.1"/>
    <property type="molecule type" value="Genomic_DNA"/>
</dbReference>